<dbReference type="Gene3D" id="1.10.530.10">
    <property type="match status" value="1"/>
</dbReference>
<dbReference type="InterPro" id="IPR052354">
    <property type="entry name" value="Cell_Wall_Dynamics_Protein"/>
</dbReference>
<dbReference type="AlphaFoldDB" id="J0QVH3"/>
<accession>J0QVH3</accession>
<dbReference type="PATRIC" id="fig|1094556.3.peg.374"/>
<dbReference type="EMBL" id="AILY01000008">
    <property type="protein sequence ID" value="EJF87164.1"/>
    <property type="molecule type" value="Genomic_DNA"/>
</dbReference>
<name>J0QVH3_9HYPH</name>
<dbReference type="OrthoDB" id="3078754at2"/>
<reference evidence="1 2" key="1">
    <citation type="submission" date="2012-03" db="EMBL/GenBank/DDBJ databases">
        <title>The Genome Sequence of Bartonella rattimassiliensis 15908.</title>
        <authorList>
            <consortium name="The Broad Institute Genome Sequencing Platform"/>
            <consortium name="The Broad Institute Genome Sequencing Center for Infectious Disease"/>
            <person name="Feldgarden M."/>
            <person name="Kirby J."/>
            <person name="Kosoy M."/>
            <person name="Birtles R."/>
            <person name="Probert W.S."/>
            <person name="Chiaraviglio L."/>
            <person name="Young S.K."/>
            <person name="Zeng Q."/>
            <person name="Gargeya S."/>
            <person name="Fitzgerald M."/>
            <person name="Haas B."/>
            <person name="Abouelleil A."/>
            <person name="Alvarado L."/>
            <person name="Arachchi H.M."/>
            <person name="Berlin A."/>
            <person name="Chapman S.B."/>
            <person name="Gearin G."/>
            <person name="Goldberg J."/>
            <person name="Griggs A."/>
            <person name="Gujja S."/>
            <person name="Hansen M."/>
            <person name="Heiman D."/>
            <person name="Howarth C."/>
            <person name="Larimer J."/>
            <person name="Lui A."/>
            <person name="MacDonald P.J.P."/>
            <person name="McCowen C."/>
            <person name="Montmayeur A."/>
            <person name="Murphy C."/>
            <person name="Neiman D."/>
            <person name="Pearson M."/>
            <person name="Priest M."/>
            <person name="Roberts A."/>
            <person name="Saif S."/>
            <person name="Shea T."/>
            <person name="Sisk P."/>
            <person name="Stolte C."/>
            <person name="Sykes S."/>
            <person name="Wortman J."/>
            <person name="Nusbaum C."/>
            <person name="Birren B."/>
        </authorList>
    </citation>
    <scope>NUCLEOTIDE SEQUENCE [LARGE SCALE GENOMIC DNA]</scope>
    <source>
        <strain evidence="1 2">15908</strain>
    </source>
</reference>
<dbReference type="InterPro" id="IPR023346">
    <property type="entry name" value="Lysozyme-like_dom_sf"/>
</dbReference>
<dbReference type="STRING" id="1094556.MCY_00288"/>
<organism evidence="1 2">
    <name type="scientific">Bartonella rattimassiliensis 15908</name>
    <dbReference type="NCBI Taxonomy" id="1094556"/>
    <lineage>
        <taxon>Bacteria</taxon>
        <taxon>Pseudomonadati</taxon>
        <taxon>Pseudomonadota</taxon>
        <taxon>Alphaproteobacteria</taxon>
        <taxon>Hyphomicrobiales</taxon>
        <taxon>Bartonellaceae</taxon>
        <taxon>Bartonella</taxon>
    </lineage>
</organism>
<sequence length="221" mass="25193">MTDSVRLILVFGNSINCEWIFIHSVVFFMISIDASFLHRLAPKLVHHARQDFIIVEMVRVLPEALSYGSLTPPLRLAHFLSQCAHESDGFFTVCEYASGRAYEGRRDLGNVKPGDGMRFKGRGLIQLTGRNNYRRFTQFWRLVDEHAVDCEAFPEELEKFPAALWSAVWFWQMKGLNKLADQDDCLRITKAINGGRNGLVQRLTYLDRAKKLLGIGGEVEA</sequence>
<comment type="caution">
    <text evidence="1">The sequence shown here is derived from an EMBL/GenBank/DDBJ whole genome shotgun (WGS) entry which is preliminary data.</text>
</comment>
<dbReference type="PANTHER" id="PTHR34408">
    <property type="entry name" value="FAMILY PROTEIN, PUTATIVE-RELATED"/>
    <property type="match status" value="1"/>
</dbReference>
<dbReference type="eggNOG" id="COG3179">
    <property type="taxonomic scope" value="Bacteria"/>
</dbReference>
<dbReference type="Proteomes" id="UP000001077">
    <property type="component" value="Unassembled WGS sequence"/>
</dbReference>
<evidence type="ECO:0000313" key="2">
    <source>
        <dbReference type="Proteomes" id="UP000001077"/>
    </source>
</evidence>
<dbReference type="SUPFAM" id="SSF53955">
    <property type="entry name" value="Lysozyme-like"/>
    <property type="match status" value="1"/>
</dbReference>
<dbReference type="RefSeq" id="WP_007346592.1">
    <property type="nucleotide sequence ID" value="NZ_CALY02000057.1"/>
</dbReference>
<gene>
    <name evidence="1" type="ORF">MCY_00288</name>
</gene>
<dbReference type="HOGENOM" id="CLU_073833_1_1_5"/>
<keyword evidence="2" id="KW-1185">Reference proteome</keyword>
<proteinExistence type="predicted"/>
<evidence type="ECO:0008006" key="3">
    <source>
        <dbReference type="Google" id="ProtNLM"/>
    </source>
</evidence>
<evidence type="ECO:0000313" key="1">
    <source>
        <dbReference type="EMBL" id="EJF87164.1"/>
    </source>
</evidence>
<protein>
    <recommendedName>
        <fullName evidence="3">Glycoside hydrolase family 19 catalytic domain-containing protein</fullName>
    </recommendedName>
</protein>